<dbReference type="GO" id="GO:0006888">
    <property type="term" value="P:endoplasmic reticulum to Golgi vesicle-mediated transport"/>
    <property type="evidence" value="ECO:0007669"/>
    <property type="project" value="TreeGrafter"/>
</dbReference>
<dbReference type="InterPro" id="IPR001680">
    <property type="entry name" value="WD40_rpt"/>
</dbReference>
<evidence type="ECO:0000256" key="9">
    <source>
        <dbReference type="ARBA" id="ARBA00022989"/>
    </source>
</evidence>
<dbReference type="GO" id="GO:0005789">
    <property type="term" value="C:endoplasmic reticulum membrane"/>
    <property type="evidence" value="ECO:0007669"/>
    <property type="project" value="UniProtKB-SubCell"/>
</dbReference>
<dbReference type="GO" id="GO:0005085">
    <property type="term" value="F:guanyl-nucleotide exchange factor activity"/>
    <property type="evidence" value="ECO:0007669"/>
    <property type="project" value="InterPro"/>
</dbReference>
<comment type="subcellular location">
    <subcellularLocation>
        <location evidence="1">Endoplasmic reticulum membrane</location>
        <topology evidence="1">Single-pass membrane protein</topology>
    </subcellularLocation>
</comment>
<dbReference type="AlphaFoldDB" id="A0A914V7Q9"/>
<dbReference type="Proteomes" id="UP000887566">
    <property type="component" value="Unplaced"/>
</dbReference>
<dbReference type="GO" id="GO:0015031">
    <property type="term" value="P:protein transport"/>
    <property type="evidence" value="ECO:0007669"/>
    <property type="project" value="UniProtKB-KW"/>
</dbReference>
<dbReference type="InterPro" id="IPR015943">
    <property type="entry name" value="WD40/YVTN_repeat-like_dom_sf"/>
</dbReference>
<evidence type="ECO:0000256" key="1">
    <source>
        <dbReference type="ARBA" id="ARBA00004389"/>
    </source>
</evidence>
<evidence type="ECO:0000256" key="2">
    <source>
        <dbReference type="ARBA" id="ARBA00022448"/>
    </source>
</evidence>
<evidence type="ECO:0000256" key="7">
    <source>
        <dbReference type="ARBA" id="ARBA00022892"/>
    </source>
</evidence>
<keyword evidence="4" id="KW-0812">Transmembrane</keyword>
<keyword evidence="2" id="KW-0813">Transport</keyword>
<dbReference type="Gene3D" id="2.130.10.10">
    <property type="entry name" value="YVTN repeat-like/Quinoprotein amine dehydrogenase"/>
    <property type="match status" value="1"/>
</dbReference>
<name>A0A914V7Q9_9BILA</name>
<keyword evidence="8" id="KW-0653">Protein transport</keyword>
<evidence type="ECO:0000313" key="13">
    <source>
        <dbReference type="WBParaSite" id="PSAMB.scaffold16084size1413.g36798.t1"/>
    </source>
</evidence>
<evidence type="ECO:0000313" key="12">
    <source>
        <dbReference type="Proteomes" id="UP000887566"/>
    </source>
</evidence>
<dbReference type="SUPFAM" id="SSF50978">
    <property type="entry name" value="WD40 repeat-like"/>
    <property type="match status" value="1"/>
</dbReference>
<organism evidence="12 13">
    <name type="scientific">Plectus sambesii</name>
    <dbReference type="NCBI Taxonomy" id="2011161"/>
    <lineage>
        <taxon>Eukaryota</taxon>
        <taxon>Metazoa</taxon>
        <taxon>Ecdysozoa</taxon>
        <taxon>Nematoda</taxon>
        <taxon>Chromadorea</taxon>
        <taxon>Plectida</taxon>
        <taxon>Plectina</taxon>
        <taxon>Plectoidea</taxon>
        <taxon>Plectidae</taxon>
        <taxon>Plectus</taxon>
    </lineage>
</organism>
<evidence type="ECO:0000256" key="3">
    <source>
        <dbReference type="ARBA" id="ARBA00022574"/>
    </source>
</evidence>
<keyword evidence="12" id="KW-1185">Reference proteome</keyword>
<evidence type="ECO:0000256" key="5">
    <source>
        <dbReference type="ARBA" id="ARBA00022737"/>
    </source>
</evidence>
<dbReference type="PROSITE" id="PS50082">
    <property type="entry name" value="WD_REPEATS_2"/>
    <property type="match status" value="2"/>
</dbReference>
<accession>A0A914V7Q9</accession>
<dbReference type="GO" id="GO:0003400">
    <property type="term" value="P:regulation of COPII vesicle coating"/>
    <property type="evidence" value="ECO:0007669"/>
    <property type="project" value="TreeGrafter"/>
</dbReference>
<dbReference type="SMART" id="SM00320">
    <property type="entry name" value="WD40"/>
    <property type="match status" value="2"/>
</dbReference>
<keyword evidence="10" id="KW-0472">Membrane</keyword>
<keyword evidence="9" id="KW-1133">Transmembrane helix</keyword>
<evidence type="ECO:0000256" key="10">
    <source>
        <dbReference type="ARBA" id="ARBA00023136"/>
    </source>
</evidence>
<sequence>MGGGGSRQAPPVVASCQFPPYCIQMLGSRHVLLAGGGGAAKTGVANQLNGFIFELTNPTPSADPNVKCDNLKLIQSLSVNTDTRATMNLDVAVIDPLSGKYLIATGQEDQCVIYRTEFDVIYPENQKEGQRKPQLTFTVNQLNMFRSDMHPKLPYQKVARFKPMSKGQQLVTAGADGHFRLWNLVTGQMVIEVNAHKDDIDDLDISPDGKVLVTVGHDAKTILWSLEDGSKLVEVPSPTELSSGFRVRSCRFTRLGEKNLVFVSAHTPIQRGSKNQRSFLVLWAYSKERNICRPIVIKA</sequence>
<feature type="repeat" description="WD" evidence="11">
    <location>
        <begin position="193"/>
        <end position="234"/>
    </location>
</feature>
<dbReference type="InterPro" id="IPR036322">
    <property type="entry name" value="WD40_repeat_dom_sf"/>
</dbReference>
<keyword evidence="3 11" id="KW-0853">WD repeat</keyword>
<protein>
    <submittedName>
        <fullName evidence="13">Prolactin regulatory element-binding protein</fullName>
    </submittedName>
</protein>
<dbReference type="InterPro" id="IPR045260">
    <property type="entry name" value="Sec12-like"/>
</dbReference>
<dbReference type="PROSITE" id="PS50294">
    <property type="entry name" value="WD_REPEATS_REGION"/>
    <property type="match status" value="1"/>
</dbReference>
<evidence type="ECO:0000256" key="4">
    <source>
        <dbReference type="ARBA" id="ARBA00022692"/>
    </source>
</evidence>
<dbReference type="WBParaSite" id="PSAMB.scaffold16084size1413.g36798.t1">
    <property type="protein sequence ID" value="PSAMB.scaffold16084size1413.g36798.t1"/>
    <property type="gene ID" value="PSAMB.scaffold16084size1413.g36798"/>
</dbReference>
<dbReference type="PANTHER" id="PTHR23284">
    <property type="entry name" value="PROLACTIN REGULATORY ELEMENT BINDING PROTEIN"/>
    <property type="match status" value="1"/>
</dbReference>
<keyword evidence="6" id="KW-0256">Endoplasmic reticulum</keyword>
<evidence type="ECO:0000256" key="8">
    <source>
        <dbReference type="ARBA" id="ARBA00022927"/>
    </source>
</evidence>
<evidence type="ECO:0000256" key="6">
    <source>
        <dbReference type="ARBA" id="ARBA00022824"/>
    </source>
</evidence>
<dbReference type="PANTHER" id="PTHR23284:SF0">
    <property type="entry name" value="PROLACTIN REGULATORY ELEMENT-BINDING PROTEIN"/>
    <property type="match status" value="1"/>
</dbReference>
<reference evidence="13" key="1">
    <citation type="submission" date="2022-11" db="UniProtKB">
        <authorList>
            <consortium name="WormBaseParasite"/>
        </authorList>
    </citation>
    <scope>IDENTIFICATION</scope>
</reference>
<feature type="repeat" description="WD" evidence="11">
    <location>
        <begin position="167"/>
        <end position="192"/>
    </location>
</feature>
<evidence type="ECO:0000256" key="11">
    <source>
        <dbReference type="PROSITE-ProRule" id="PRU00221"/>
    </source>
</evidence>
<keyword evidence="7" id="KW-0931">ER-Golgi transport</keyword>
<proteinExistence type="predicted"/>
<dbReference type="Pfam" id="PF00400">
    <property type="entry name" value="WD40"/>
    <property type="match status" value="1"/>
</dbReference>
<keyword evidence="5" id="KW-0677">Repeat</keyword>